<evidence type="ECO:0000313" key="2">
    <source>
        <dbReference type="EMBL" id="PWN25529.1"/>
    </source>
</evidence>
<proteinExistence type="predicted"/>
<dbReference type="RefSeq" id="XP_025360141.1">
    <property type="nucleotide sequence ID" value="XM_025506845.1"/>
</dbReference>
<dbReference type="GeneID" id="37028668"/>
<feature type="compositionally biased region" description="Low complexity" evidence="1">
    <location>
        <begin position="1"/>
        <end position="18"/>
    </location>
</feature>
<dbReference type="PANTHER" id="PTHR38702:SF1">
    <property type="entry name" value="CALPONIN-HOMOLOGY (CH) DOMAIN-CONTAINING PROTEIN"/>
    <property type="match status" value="1"/>
</dbReference>
<feature type="region of interest" description="Disordered" evidence="1">
    <location>
        <begin position="394"/>
        <end position="414"/>
    </location>
</feature>
<dbReference type="STRING" id="1569628.A0A316UJY0"/>
<feature type="compositionally biased region" description="Polar residues" evidence="1">
    <location>
        <begin position="304"/>
        <end position="329"/>
    </location>
</feature>
<feature type="region of interest" description="Disordered" evidence="1">
    <location>
        <begin position="1"/>
        <end position="40"/>
    </location>
</feature>
<feature type="region of interest" description="Disordered" evidence="1">
    <location>
        <begin position="480"/>
        <end position="500"/>
    </location>
</feature>
<evidence type="ECO:0000256" key="1">
    <source>
        <dbReference type="SAM" id="MobiDB-lite"/>
    </source>
</evidence>
<dbReference type="AlphaFoldDB" id="A0A316UJY0"/>
<name>A0A316UJY0_9BASI</name>
<organism evidence="2 3">
    <name type="scientific">Jaminaea rosea</name>
    <dbReference type="NCBI Taxonomy" id="1569628"/>
    <lineage>
        <taxon>Eukaryota</taxon>
        <taxon>Fungi</taxon>
        <taxon>Dikarya</taxon>
        <taxon>Basidiomycota</taxon>
        <taxon>Ustilaginomycotina</taxon>
        <taxon>Exobasidiomycetes</taxon>
        <taxon>Microstromatales</taxon>
        <taxon>Microstromatales incertae sedis</taxon>
        <taxon>Jaminaea</taxon>
    </lineage>
</organism>
<evidence type="ECO:0000313" key="3">
    <source>
        <dbReference type="Proteomes" id="UP000245884"/>
    </source>
</evidence>
<feature type="region of interest" description="Disordered" evidence="1">
    <location>
        <begin position="246"/>
        <end position="283"/>
    </location>
</feature>
<dbReference type="OrthoDB" id="2534759at2759"/>
<gene>
    <name evidence="2" type="ORF">BDZ90DRAFT_233973</name>
</gene>
<sequence length="708" mass="76371">MSCEFTPDGSTSTDSGSTLCEKENDLIATSPPRHHDPLLKQKRSTRFYAPGATSKFNQAPFAGSAAKRESLQSLGSIVHLQDFYRRQGLAARQSPLSSRQLQPALGPAALAESEADDHGVLAAKLAALRASDDDTTVVDTLAALEGRSAPVEVLEQPITQSTWKGRAYPDIAKPVEADLKRLRQTMLSCLDQTCRHWDLHGSSGPSQPTSRSIDVLDLINTTTQAIRAVRNYLFALPPLVVDTQPSDLQQASNGNLSAPPSLRKKPSSNLKAQHHAGSVKAKDAFKRQSSFFGVSRGTLPQRIPSGSSTPSSAEQHQPFQMIQRRQASQDGYEAGAYSVSPPQDWPKDERRRPSDDQYNGRNEASRDPLVVVRSSALEVLGMLRVLEERSRIEGHSEAVTSHDPLPPSSSLTSTRMLRGDYNESCLSIDGDSTTDAGSLDGDIAYRSDLTLAELGEQRSLVSSYLATVNGVMGEVGRAGAREGRLSQHGSGDAATASDGGAEEGFPVWARAVLPANSQSEHVWLPRLRLLIDDLIPSESSTLGSIASPSLHCSAALHRLATGHLLCHAYNAALRSSSKPWGFIDPASVHDDVGDAKEHDHSNEEPLVQGHAKEVTTAGTNATSTSKRGGQWRRTDNLRRFAAAVQLRYGGSGSGNEAAVGRAVRVFDAKVVARRHDEDTGWQRQLESLIEAWLGAVVYEGRQGDEEIA</sequence>
<reference evidence="2 3" key="1">
    <citation type="journal article" date="2018" name="Mol. Biol. Evol.">
        <title>Broad Genomic Sampling Reveals a Smut Pathogenic Ancestry of the Fungal Clade Ustilaginomycotina.</title>
        <authorList>
            <person name="Kijpornyongpan T."/>
            <person name="Mondo S.J."/>
            <person name="Barry K."/>
            <person name="Sandor L."/>
            <person name="Lee J."/>
            <person name="Lipzen A."/>
            <person name="Pangilinan J."/>
            <person name="LaButti K."/>
            <person name="Hainaut M."/>
            <person name="Henrissat B."/>
            <person name="Grigoriev I.V."/>
            <person name="Spatafora J.W."/>
            <person name="Aime M.C."/>
        </authorList>
    </citation>
    <scope>NUCLEOTIDE SEQUENCE [LARGE SCALE GENOMIC DNA]</scope>
    <source>
        <strain evidence="2 3">MCA 5214</strain>
    </source>
</reference>
<feature type="compositionally biased region" description="Polar residues" evidence="1">
    <location>
        <begin position="246"/>
        <end position="258"/>
    </location>
</feature>
<protein>
    <submittedName>
        <fullName evidence="2">Uncharacterized protein</fullName>
    </submittedName>
</protein>
<keyword evidence="3" id="KW-1185">Reference proteome</keyword>
<feature type="compositionally biased region" description="Low complexity" evidence="1">
    <location>
        <begin position="489"/>
        <end position="499"/>
    </location>
</feature>
<dbReference type="Proteomes" id="UP000245884">
    <property type="component" value="Unassembled WGS sequence"/>
</dbReference>
<dbReference type="EMBL" id="KZ819675">
    <property type="protein sequence ID" value="PWN25529.1"/>
    <property type="molecule type" value="Genomic_DNA"/>
</dbReference>
<dbReference type="PANTHER" id="PTHR38702">
    <property type="entry name" value="CALPONIN-HOMOLOGY (CH) DOMAIN-CONTAINING PROTEIN"/>
    <property type="match status" value="1"/>
</dbReference>
<feature type="compositionally biased region" description="Basic and acidic residues" evidence="1">
    <location>
        <begin position="345"/>
        <end position="355"/>
    </location>
</feature>
<feature type="region of interest" description="Disordered" evidence="1">
    <location>
        <begin position="296"/>
        <end position="366"/>
    </location>
</feature>
<accession>A0A316UJY0</accession>